<dbReference type="CDD" id="cd22268">
    <property type="entry name" value="DPBB_RlpA-like"/>
    <property type="match status" value="1"/>
</dbReference>
<evidence type="ECO:0000256" key="4">
    <source>
        <dbReference type="RuleBase" id="RU003495"/>
    </source>
</evidence>
<reference evidence="6 7" key="1">
    <citation type="submission" date="2020-08" db="EMBL/GenBank/DDBJ databases">
        <title>Genomic Encyclopedia of Type Strains, Phase IV (KMG-IV): sequencing the most valuable type-strain genomes for metagenomic binning, comparative biology and taxonomic classification.</title>
        <authorList>
            <person name="Goeker M."/>
        </authorList>
    </citation>
    <scope>NUCLEOTIDE SEQUENCE [LARGE SCALE GENOMIC DNA]</scope>
    <source>
        <strain evidence="6 7">DSM 29853</strain>
    </source>
</reference>
<sequence precursor="true">MLKFRISFAACALAASTFLLPMTAEAAGCGGASWYALGSRTASGERMNAAKLTAAHRSLRFGTKVKVTNRRNGKSVVVRINDRGPFVRGRVLDVSKAAARNLGMISSGTAKVCYEIVG</sequence>
<gene>
    <name evidence="3" type="primary">rlpA</name>
    <name evidence="6" type="ORF">GGR23_000909</name>
</gene>
<dbReference type="Pfam" id="PF03330">
    <property type="entry name" value="DPBB_1"/>
    <property type="match status" value="1"/>
</dbReference>
<keyword evidence="1 3" id="KW-0456">Lyase</keyword>
<keyword evidence="7" id="KW-1185">Reference proteome</keyword>
<dbReference type="PANTHER" id="PTHR34183:SF1">
    <property type="entry name" value="ENDOLYTIC PEPTIDOGLYCAN TRANSGLYCOSYLASE RLPA"/>
    <property type="match status" value="1"/>
</dbReference>
<evidence type="ECO:0000313" key="7">
    <source>
        <dbReference type="Proteomes" id="UP000528286"/>
    </source>
</evidence>
<dbReference type="NCBIfam" id="TIGR00413">
    <property type="entry name" value="rlpA"/>
    <property type="match status" value="1"/>
</dbReference>
<evidence type="ECO:0000256" key="2">
    <source>
        <dbReference type="ARBA" id="ARBA00023316"/>
    </source>
</evidence>
<dbReference type="InterPro" id="IPR009009">
    <property type="entry name" value="RlpA-like_DPBB"/>
</dbReference>
<dbReference type="GO" id="GO:0008932">
    <property type="term" value="F:lytic endotransglycosylase activity"/>
    <property type="evidence" value="ECO:0007669"/>
    <property type="project" value="UniProtKB-UniRule"/>
</dbReference>
<dbReference type="Gene3D" id="2.40.40.10">
    <property type="entry name" value="RlpA-like domain"/>
    <property type="match status" value="1"/>
</dbReference>
<dbReference type="GO" id="GO:0071555">
    <property type="term" value="P:cell wall organization"/>
    <property type="evidence" value="ECO:0007669"/>
    <property type="project" value="UniProtKB-KW"/>
</dbReference>
<dbReference type="SUPFAM" id="SSF50685">
    <property type="entry name" value="Barwin-like endoglucanases"/>
    <property type="match status" value="1"/>
</dbReference>
<evidence type="ECO:0000256" key="3">
    <source>
        <dbReference type="HAMAP-Rule" id="MF_02071"/>
    </source>
</evidence>
<keyword evidence="2 3" id="KW-0961">Cell wall biogenesis/degradation</keyword>
<feature type="domain" description="RlpA-like protein double-psi beta-barrel" evidence="5">
    <location>
        <begin position="29"/>
        <end position="114"/>
    </location>
</feature>
<evidence type="ECO:0000259" key="5">
    <source>
        <dbReference type="Pfam" id="PF03330"/>
    </source>
</evidence>
<dbReference type="AlphaFoldDB" id="A0A7W6J2W9"/>
<dbReference type="EC" id="4.2.2.-" evidence="3"/>
<dbReference type="InterPro" id="IPR034718">
    <property type="entry name" value="RlpA"/>
</dbReference>
<comment type="caution">
    <text evidence="6">The sequence shown here is derived from an EMBL/GenBank/DDBJ whole genome shotgun (WGS) entry which is preliminary data.</text>
</comment>
<dbReference type="RefSeq" id="WP_246364968.1">
    <property type="nucleotide sequence ID" value="NZ_JACIEZ010000002.1"/>
</dbReference>
<evidence type="ECO:0000313" key="6">
    <source>
        <dbReference type="EMBL" id="MBB4063732.1"/>
    </source>
</evidence>
<organism evidence="6 7">
    <name type="scientific">Gellertiella hungarica</name>
    <dbReference type="NCBI Taxonomy" id="1572859"/>
    <lineage>
        <taxon>Bacteria</taxon>
        <taxon>Pseudomonadati</taxon>
        <taxon>Pseudomonadota</taxon>
        <taxon>Alphaproteobacteria</taxon>
        <taxon>Hyphomicrobiales</taxon>
        <taxon>Rhizobiaceae</taxon>
        <taxon>Gellertiella</taxon>
    </lineage>
</organism>
<keyword evidence="6" id="KW-0449">Lipoprotein</keyword>
<protein>
    <recommendedName>
        <fullName evidence="3">Endolytic peptidoglycan transglycosylase RlpA</fullName>
        <ecNumber evidence="3">4.2.2.-</ecNumber>
    </recommendedName>
</protein>
<dbReference type="Proteomes" id="UP000528286">
    <property type="component" value="Unassembled WGS sequence"/>
</dbReference>
<proteinExistence type="inferred from homology"/>
<dbReference type="EMBL" id="JACIEZ010000002">
    <property type="protein sequence ID" value="MBB4063732.1"/>
    <property type="molecule type" value="Genomic_DNA"/>
</dbReference>
<comment type="function">
    <text evidence="3">Lytic transglycosylase with a strong preference for naked glycan strands that lack stem peptides.</text>
</comment>
<feature type="signal peptide" evidence="3">
    <location>
        <begin position="1"/>
        <end position="26"/>
    </location>
</feature>
<dbReference type="HAMAP" id="MF_02071">
    <property type="entry name" value="RlpA"/>
    <property type="match status" value="1"/>
</dbReference>
<accession>A0A7W6J2W9</accession>
<evidence type="ECO:0000256" key="1">
    <source>
        <dbReference type="ARBA" id="ARBA00023239"/>
    </source>
</evidence>
<comment type="similarity">
    <text evidence="3 4">Belongs to the RlpA family.</text>
</comment>
<dbReference type="InterPro" id="IPR036908">
    <property type="entry name" value="RlpA-like_sf"/>
</dbReference>
<dbReference type="PANTHER" id="PTHR34183">
    <property type="entry name" value="ENDOLYTIC PEPTIDOGLYCAN TRANSGLYCOSYLASE RLPA"/>
    <property type="match status" value="1"/>
</dbReference>
<name>A0A7W6J2W9_9HYPH</name>
<feature type="chain" id="PRO_5031661110" description="Endolytic peptidoglycan transglycosylase RlpA" evidence="3">
    <location>
        <begin position="27"/>
        <end position="118"/>
    </location>
</feature>
<dbReference type="InterPro" id="IPR012997">
    <property type="entry name" value="RplA"/>
</dbReference>
<keyword evidence="3" id="KW-0732">Signal</keyword>
<dbReference type="GO" id="GO:0000270">
    <property type="term" value="P:peptidoglycan metabolic process"/>
    <property type="evidence" value="ECO:0007669"/>
    <property type="project" value="UniProtKB-UniRule"/>
</dbReference>